<protein>
    <submittedName>
        <fullName evidence="8">Inner membrane transporter RhtA</fullName>
    </submittedName>
</protein>
<dbReference type="Proteomes" id="UP000316096">
    <property type="component" value="Unassembled WGS sequence"/>
</dbReference>
<comment type="subcellular location">
    <subcellularLocation>
        <location evidence="1">Membrane</location>
        <topology evidence="1">Multi-pass membrane protein</topology>
    </subcellularLocation>
</comment>
<evidence type="ECO:0000256" key="2">
    <source>
        <dbReference type="ARBA" id="ARBA00007362"/>
    </source>
</evidence>
<evidence type="ECO:0000313" key="9">
    <source>
        <dbReference type="Proteomes" id="UP000316096"/>
    </source>
</evidence>
<dbReference type="Pfam" id="PF00892">
    <property type="entry name" value="EamA"/>
    <property type="match status" value="2"/>
</dbReference>
<keyword evidence="9" id="KW-1185">Reference proteome</keyword>
<feature type="transmembrane region" description="Helical" evidence="6">
    <location>
        <begin position="120"/>
        <end position="138"/>
    </location>
</feature>
<dbReference type="PANTHER" id="PTHR32322:SF2">
    <property type="entry name" value="EAMA DOMAIN-CONTAINING PROTEIN"/>
    <property type="match status" value="1"/>
</dbReference>
<dbReference type="RefSeq" id="WP_141961155.1">
    <property type="nucleotide sequence ID" value="NZ_VFOZ01000001.1"/>
</dbReference>
<evidence type="ECO:0000256" key="3">
    <source>
        <dbReference type="ARBA" id="ARBA00022692"/>
    </source>
</evidence>
<feature type="transmembrane region" description="Helical" evidence="6">
    <location>
        <begin position="34"/>
        <end position="55"/>
    </location>
</feature>
<keyword evidence="4 6" id="KW-1133">Transmembrane helix</keyword>
<dbReference type="EMBL" id="VFOZ01000001">
    <property type="protein sequence ID" value="TQM01300.1"/>
    <property type="molecule type" value="Genomic_DNA"/>
</dbReference>
<organism evidence="8 9">
    <name type="scientific">Actinoallomurus bryophytorum</name>
    <dbReference type="NCBI Taxonomy" id="1490222"/>
    <lineage>
        <taxon>Bacteria</taxon>
        <taxon>Bacillati</taxon>
        <taxon>Actinomycetota</taxon>
        <taxon>Actinomycetes</taxon>
        <taxon>Streptosporangiales</taxon>
        <taxon>Thermomonosporaceae</taxon>
        <taxon>Actinoallomurus</taxon>
    </lineage>
</organism>
<dbReference type="PANTHER" id="PTHR32322">
    <property type="entry name" value="INNER MEMBRANE TRANSPORTER"/>
    <property type="match status" value="1"/>
</dbReference>
<proteinExistence type="inferred from homology"/>
<dbReference type="AlphaFoldDB" id="A0A543CW34"/>
<keyword evidence="3 6" id="KW-0812">Transmembrane</keyword>
<comment type="caution">
    <text evidence="8">The sequence shown here is derived from an EMBL/GenBank/DDBJ whole genome shotgun (WGS) entry which is preliminary data.</text>
</comment>
<evidence type="ECO:0000256" key="4">
    <source>
        <dbReference type="ARBA" id="ARBA00022989"/>
    </source>
</evidence>
<evidence type="ECO:0000256" key="6">
    <source>
        <dbReference type="SAM" id="Phobius"/>
    </source>
</evidence>
<feature type="domain" description="EamA" evidence="7">
    <location>
        <begin position="35"/>
        <end position="139"/>
    </location>
</feature>
<feature type="transmembrane region" description="Helical" evidence="6">
    <location>
        <begin position="198"/>
        <end position="216"/>
    </location>
</feature>
<evidence type="ECO:0000313" key="8">
    <source>
        <dbReference type="EMBL" id="TQM01300.1"/>
    </source>
</evidence>
<dbReference type="InterPro" id="IPR037185">
    <property type="entry name" value="EmrE-like"/>
</dbReference>
<feature type="transmembrane region" description="Helical" evidence="6">
    <location>
        <begin position="258"/>
        <end position="278"/>
    </location>
</feature>
<feature type="transmembrane region" description="Helical" evidence="6">
    <location>
        <begin position="145"/>
        <end position="161"/>
    </location>
</feature>
<evidence type="ECO:0000259" key="7">
    <source>
        <dbReference type="Pfam" id="PF00892"/>
    </source>
</evidence>
<dbReference type="SUPFAM" id="SSF103481">
    <property type="entry name" value="Multidrug resistance efflux transporter EmrE"/>
    <property type="match status" value="2"/>
</dbReference>
<evidence type="ECO:0000256" key="5">
    <source>
        <dbReference type="ARBA" id="ARBA00023136"/>
    </source>
</evidence>
<feature type="transmembrane region" description="Helical" evidence="6">
    <location>
        <begin position="94"/>
        <end position="114"/>
    </location>
</feature>
<dbReference type="OrthoDB" id="9815120at2"/>
<feature type="transmembrane region" description="Helical" evidence="6">
    <location>
        <begin position="167"/>
        <end position="186"/>
    </location>
</feature>
<keyword evidence="5 6" id="KW-0472">Membrane</keyword>
<sequence length="313" mass="32469">MALADAQGSYGRAAWFRARTGALRPSLGSVPPPALILLGIVSVQIGAGMAKNMFARSSPDAIVMMRLLTSAVVLGAVYRSTLRDLRRLHSWRDIGVATLFGLTLAAMNACFYQALARLPLGIAVTVEFLGPLSVAILASRRRLDLVWALLALGGVAMLARGNGDVTFAGVAFALLAAAGWACYILLSGATGQRFSGSSGLAVASIVGAVVMLPVGIGTAGTKLLDPELLLVAVGVGLLSSVIPYSLELEALRRMSARVFGILMSIEPAVGALVGLVFLGEVLGWQEWLAIGLVITACVGATRFQQSPPEAPEA</sequence>
<accession>A0A543CW34</accession>
<reference evidence="8 9" key="1">
    <citation type="submission" date="2019-06" db="EMBL/GenBank/DDBJ databases">
        <title>Sequencing the genomes of 1000 actinobacteria strains.</title>
        <authorList>
            <person name="Klenk H.-P."/>
        </authorList>
    </citation>
    <scope>NUCLEOTIDE SEQUENCE [LARGE SCALE GENOMIC DNA]</scope>
    <source>
        <strain evidence="8 9">DSM 102200</strain>
    </source>
</reference>
<name>A0A543CW34_9ACTN</name>
<dbReference type="GO" id="GO:0016020">
    <property type="term" value="C:membrane"/>
    <property type="evidence" value="ECO:0007669"/>
    <property type="project" value="UniProtKB-SubCell"/>
</dbReference>
<feature type="transmembrane region" description="Helical" evidence="6">
    <location>
        <begin position="228"/>
        <end position="246"/>
    </location>
</feature>
<feature type="domain" description="EamA" evidence="7">
    <location>
        <begin position="169"/>
        <end position="299"/>
    </location>
</feature>
<feature type="transmembrane region" description="Helical" evidence="6">
    <location>
        <begin position="61"/>
        <end position="82"/>
    </location>
</feature>
<comment type="similarity">
    <text evidence="2">Belongs to the EamA transporter family.</text>
</comment>
<dbReference type="InterPro" id="IPR000620">
    <property type="entry name" value="EamA_dom"/>
</dbReference>
<gene>
    <name evidence="8" type="ORF">FB559_7057</name>
</gene>
<evidence type="ECO:0000256" key="1">
    <source>
        <dbReference type="ARBA" id="ARBA00004141"/>
    </source>
</evidence>
<dbReference type="InterPro" id="IPR050638">
    <property type="entry name" value="AA-Vitamin_Transporters"/>
</dbReference>